<accession>A0A150MR91</accession>
<dbReference type="EMBL" id="LQYW01000116">
    <property type="protein sequence ID" value="KYD26949.1"/>
    <property type="molecule type" value="Genomic_DNA"/>
</dbReference>
<dbReference type="InterPro" id="IPR010095">
    <property type="entry name" value="Cas12f1-like_TNB"/>
</dbReference>
<sequence length="77" mass="8281">MRKFIEYKAAIAGVPVVLVHPKNTSRTCPVCGHVAKENRPSRDQFCCRACGYAAPADNVAAENIRRAAVNQPNAAAN</sequence>
<organism evidence="3 4">
    <name type="scientific">Parageobacillus toebii</name>
    <dbReference type="NCBI Taxonomy" id="153151"/>
    <lineage>
        <taxon>Bacteria</taxon>
        <taxon>Bacillati</taxon>
        <taxon>Bacillota</taxon>
        <taxon>Bacilli</taxon>
        <taxon>Bacillales</taxon>
        <taxon>Anoxybacillaceae</taxon>
        <taxon>Parageobacillus</taxon>
    </lineage>
</organism>
<dbReference type="PATRIC" id="fig|153151.4.peg.607"/>
<proteinExistence type="predicted"/>
<dbReference type="Proteomes" id="UP000075324">
    <property type="component" value="Unassembled WGS sequence"/>
</dbReference>
<protein>
    <recommendedName>
        <fullName evidence="2">Cas12f1-like TNB domain-containing protein</fullName>
    </recommendedName>
</protein>
<evidence type="ECO:0000259" key="2">
    <source>
        <dbReference type="Pfam" id="PF07282"/>
    </source>
</evidence>
<dbReference type="Pfam" id="PF07282">
    <property type="entry name" value="Cas12f1-like_TNB"/>
    <property type="match status" value="1"/>
</dbReference>
<reference evidence="3 4" key="1">
    <citation type="submission" date="2016-01" db="EMBL/GenBank/DDBJ databases">
        <title>Draft Genome Sequences of Seven Thermophilic Sporeformers Isolated from Foods.</title>
        <authorList>
            <person name="Berendsen E.M."/>
            <person name="Wells-Bennik M.H."/>
            <person name="Krawcyk A.O."/>
            <person name="De Jong A."/>
            <person name="Holsappel S."/>
            <person name="Eijlander R.T."/>
            <person name="Kuipers O.P."/>
        </authorList>
    </citation>
    <scope>NUCLEOTIDE SEQUENCE [LARGE SCALE GENOMIC DNA]</scope>
    <source>
        <strain evidence="3 4">B4110</strain>
    </source>
</reference>
<dbReference type="GO" id="GO:0003677">
    <property type="term" value="F:DNA binding"/>
    <property type="evidence" value="ECO:0007669"/>
    <property type="project" value="UniProtKB-KW"/>
</dbReference>
<evidence type="ECO:0000256" key="1">
    <source>
        <dbReference type="ARBA" id="ARBA00023125"/>
    </source>
</evidence>
<name>A0A150MR91_9BACL</name>
<comment type="caution">
    <text evidence="3">The sequence shown here is derived from an EMBL/GenBank/DDBJ whole genome shotgun (WGS) entry which is preliminary data.</text>
</comment>
<gene>
    <name evidence="3" type="ORF">B4110_1847</name>
</gene>
<evidence type="ECO:0000313" key="4">
    <source>
        <dbReference type="Proteomes" id="UP000075324"/>
    </source>
</evidence>
<keyword evidence="1" id="KW-0238">DNA-binding</keyword>
<feature type="domain" description="Cas12f1-like TNB" evidence="2">
    <location>
        <begin position="2"/>
        <end position="64"/>
    </location>
</feature>
<dbReference type="AlphaFoldDB" id="A0A150MR91"/>
<evidence type="ECO:0000313" key="3">
    <source>
        <dbReference type="EMBL" id="KYD26949.1"/>
    </source>
</evidence>